<dbReference type="Pfam" id="PF08011">
    <property type="entry name" value="PDDEXK_9"/>
    <property type="match status" value="1"/>
</dbReference>
<gene>
    <name evidence="1" type="ORF">EUBHAL_00208</name>
</gene>
<dbReference type="GeneID" id="97122969"/>
<organism evidence="1 2">
    <name type="scientific">Anaerobutyricum hallii DSM 3353</name>
    <dbReference type="NCBI Taxonomy" id="411469"/>
    <lineage>
        <taxon>Bacteria</taxon>
        <taxon>Bacillati</taxon>
        <taxon>Bacillota</taxon>
        <taxon>Clostridia</taxon>
        <taxon>Lachnospirales</taxon>
        <taxon>Lachnospiraceae</taxon>
        <taxon>Anaerobutyricum</taxon>
    </lineage>
</organism>
<protein>
    <recommendedName>
        <fullName evidence="3">AAA-ATPase-like domain-containing protein</fullName>
    </recommendedName>
</protein>
<reference evidence="1 2" key="2">
    <citation type="submission" date="2009-02" db="EMBL/GenBank/DDBJ databases">
        <title>Draft genome sequence of Eubacterium hallii (DSM 3353).</title>
        <authorList>
            <person name="Sudarsanam P."/>
            <person name="Ley R."/>
            <person name="Guruge J."/>
            <person name="Turnbaugh P.J."/>
            <person name="Mahowald M."/>
            <person name="Liep D."/>
            <person name="Gordon J."/>
        </authorList>
    </citation>
    <scope>NUCLEOTIDE SEQUENCE [LARGE SCALE GENOMIC DNA]</scope>
    <source>
        <strain evidence="1 2">DSM 3353</strain>
    </source>
</reference>
<dbReference type="AlphaFoldDB" id="C0ERX6"/>
<name>C0ERX6_9FIRM</name>
<dbReference type="InterPro" id="IPR012547">
    <property type="entry name" value="PDDEXK_9"/>
</dbReference>
<dbReference type="EMBL" id="ACEP01000011">
    <property type="protein sequence ID" value="EEG37966.1"/>
    <property type="molecule type" value="Genomic_DNA"/>
</dbReference>
<evidence type="ECO:0000313" key="2">
    <source>
        <dbReference type="Proteomes" id="UP000003174"/>
    </source>
</evidence>
<dbReference type="Proteomes" id="UP000003174">
    <property type="component" value="Unassembled WGS sequence"/>
</dbReference>
<accession>C0ERX6</accession>
<evidence type="ECO:0008006" key="3">
    <source>
        <dbReference type="Google" id="ProtNLM"/>
    </source>
</evidence>
<dbReference type="eggNOG" id="COG1672">
    <property type="taxonomic scope" value="Bacteria"/>
</dbReference>
<comment type="caution">
    <text evidence="1">The sequence shown here is derived from an EMBL/GenBank/DDBJ whole genome shotgun (WGS) entry which is preliminary data.</text>
</comment>
<dbReference type="RefSeq" id="WP_005343659.1">
    <property type="nucleotide sequence ID" value="NZ_ACEP01000011.1"/>
</dbReference>
<reference evidence="1 2" key="1">
    <citation type="submission" date="2009-01" db="EMBL/GenBank/DDBJ databases">
        <authorList>
            <person name="Fulton L."/>
            <person name="Clifton S."/>
            <person name="Fulton B."/>
            <person name="Xu J."/>
            <person name="Minx P."/>
            <person name="Pepin K.H."/>
            <person name="Johnson M."/>
            <person name="Bhonagiri V."/>
            <person name="Nash W.E."/>
            <person name="Mardis E.R."/>
            <person name="Wilson R.K."/>
        </authorList>
    </citation>
    <scope>NUCLEOTIDE SEQUENCE [LARGE SCALE GENOMIC DNA]</scope>
    <source>
        <strain evidence="1 2">DSM 3353</strain>
    </source>
</reference>
<sequence length="111" mass="12940">MAFYFAREYYTLIKELPTGKGFADICFLPRGLYMDKPAMIIELKWDKNVQGAIAQIEDKKYTDALKDYHGNILLVGINYNKKTKEHTCIIKKKCFDFFSPHTFKESGICKK</sequence>
<evidence type="ECO:0000313" key="1">
    <source>
        <dbReference type="EMBL" id="EEG37966.1"/>
    </source>
</evidence>
<proteinExistence type="predicted"/>